<gene>
    <name evidence="1" type="ORF">ElyMa_003800200</name>
</gene>
<organism evidence="1 2">
    <name type="scientific">Elysia marginata</name>
    <dbReference type="NCBI Taxonomy" id="1093978"/>
    <lineage>
        <taxon>Eukaryota</taxon>
        <taxon>Metazoa</taxon>
        <taxon>Spiralia</taxon>
        <taxon>Lophotrochozoa</taxon>
        <taxon>Mollusca</taxon>
        <taxon>Gastropoda</taxon>
        <taxon>Heterobranchia</taxon>
        <taxon>Euthyneura</taxon>
        <taxon>Panpulmonata</taxon>
        <taxon>Sacoglossa</taxon>
        <taxon>Placobranchoidea</taxon>
        <taxon>Plakobranchidae</taxon>
        <taxon>Elysia</taxon>
    </lineage>
</organism>
<comment type="caution">
    <text evidence="1">The sequence shown here is derived from an EMBL/GenBank/DDBJ whole genome shotgun (WGS) entry which is preliminary data.</text>
</comment>
<reference evidence="1 2" key="1">
    <citation type="journal article" date="2021" name="Elife">
        <title>Chloroplast acquisition without the gene transfer in kleptoplastic sea slugs, Plakobranchus ocellatus.</title>
        <authorList>
            <person name="Maeda T."/>
            <person name="Takahashi S."/>
            <person name="Yoshida T."/>
            <person name="Shimamura S."/>
            <person name="Takaki Y."/>
            <person name="Nagai Y."/>
            <person name="Toyoda A."/>
            <person name="Suzuki Y."/>
            <person name="Arimoto A."/>
            <person name="Ishii H."/>
            <person name="Satoh N."/>
            <person name="Nishiyama T."/>
            <person name="Hasebe M."/>
            <person name="Maruyama T."/>
            <person name="Minagawa J."/>
            <person name="Obokata J."/>
            <person name="Shigenobu S."/>
        </authorList>
    </citation>
    <scope>NUCLEOTIDE SEQUENCE [LARGE SCALE GENOMIC DNA]</scope>
</reference>
<evidence type="ECO:0000313" key="1">
    <source>
        <dbReference type="EMBL" id="GFR70964.1"/>
    </source>
</evidence>
<name>A0AAV4FCE3_9GAST</name>
<evidence type="ECO:0000313" key="2">
    <source>
        <dbReference type="Proteomes" id="UP000762676"/>
    </source>
</evidence>
<dbReference type="EMBL" id="BMAT01007764">
    <property type="protein sequence ID" value="GFR70964.1"/>
    <property type="molecule type" value="Genomic_DNA"/>
</dbReference>
<keyword evidence="2" id="KW-1185">Reference proteome</keyword>
<dbReference type="PANTHER" id="PTHR19324:SF33">
    <property type="entry name" value="MUCIN-5AC"/>
    <property type="match status" value="1"/>
</dbReference>
<accession>A0AAV4FCE3</accession>
<sequence length="126" mass="13456">MSNSTLSSSVQSAVDVSAGGSYMGFGASLEVNFEDFQGSSSYQTQFGSYLTTLTTGSPSLPEPIGLSVQPIDKVLREVYWQNTSLLTQHHVCMTSDLASLSSLRVNMARAVADYPAYKMATVPTGE</sequence>
<dbReference type="Proteomes" id="UP000762676">
    <property type="component" value="Unassembled WGS sequence"/>
</dbReference>
<dbReference type="PANTHER" id="PTHR19324">
    <property type="entry name" value="PERFORIN-LIKE PROTEIN 1"/>
    <property type="match status" value="1"/>
</dbReference>
<dbReference type="AlphaFoldDB" id="A0AAV4FCE3"/>
<protein>
    <submittedName>
        <fullName evidence="1">Uncharacterized protein</fullName>
    </submittedName>
</protein>
<proteinExistence type="predicted"/>